<dbReference type="Pfam" id="PF02687">
    <property type="entry name" value="FtsX"/>
    <property type="match status" value="1"/>
</dbReference>
<evidence type="ECO:0000256" key="1">
    <source>
        <dbReference type="ARBA" id="ARBA00004651"/>
    </source>
</evidence>
<evidence type="ECO:0000256" key="6">
    <source>
        <dbReference type="ARBA" id="ARBA00038076"/>
    </source>
</evidence>
<evidence type="ECO:0000256" key="5">
    <source>
        <dbReference type="ARBA" id="ARBA00023136"/>
    </source>
</evidence>
<evidence type="ECO:0008006" key="12">
    <source>
        <dbReference type="Google" id="ProtNLM"/>
    </source>
</evidence>
<evidence type="ECO:0000259" key="8">
    <source>
        <dbReference type="Pfam" id="PF02687"/>
    </source>
</evidence>
<feature type="transmembrane region" description="Helical" evidence="7">
    <location>
        <begin position="271"/>
        <end position="302"/>
    </location>
</feature>
<accession>A0A1F4S4X7</accession>
<dbReference type="GO" id="GO:0005886">
    <property type="term" value="C:plasma membrane"/>
    <property type="evidence" value="ECO:0007669"/>
    <property type="project" value="UniProtKB-SubCell"/>
</dbReference>
<organism evidence="10 11">
    <name type="scientific">candidate division WOR-1 bacterium RIFOXYB2_FULL_36_35</name>
    <dbReference type="NCBI Taxonomy" id="1802578"/>
    <lineage>
        <taxon>Bacteria</taxon>
        <taxon>Bacillati</taxon>
        <taxon>Saganbacteria</taxon>
    </lineage>
</organism>
<dbReference type="PANTHER" id="PTHR30572:SF4">
    <property type="entry name" value="ABC TRANSPORTER PERMEASE YTRF"/>
    <property type="match status" value="1"/>
</dbReference>
<sequence>MKIIENIKMALKALGSNKVRTFLTMLGVIIGVFAVIVLVSMGEGAKAYVHASIASFGEGTNYLEVRAWQEGEGPFGTLSMLDSTLTYKDAVTIKEKSKYLKYIDPRIIRKGEVSYGRLTRKIPFVFGVSPDYIYVFTHPVKEGRFLAIADVVDERKVMVIGPTVAQKLFGGLSPIGERIKLKGYFFTIIGVFTNKGTLVGFDYDDIVAIPITTAQDIYNSNNLIEIGMAAKSEKDIEKLKQEVEDILLLRHGKKDFRVDTQEESMDLLSNILGILTGVVGGIAAISLIVGGIGIMNIMLVSVTERTREIGIRKAIGAKKNDIFIQFVVEATVISFIGGLIGIILGIVVSLLIMYFLSLPLAVSMWSIVLACTVSIIIGVFSGVYPAIRAGNLNPVEALRYE</sequence>
<keyword evidence="4 7" id="KW-1133">Transmembrane helix</keyword>
<dbReference type="Proteomes" id="UP000177905">
    <property type="component" value="Unassembled WGS sequence"/>
</dbReference>
<evidence type="ECO:0000259" key="9">
    <source>
        <dbReference type="Pfam" id="PF12704"/>
    </source>
</evidence>
<feature type="transmembrane region" description="Helical" evidence="7">
    <location>
        <begin position="362"/>
        <end position="384"/>
    </location>
</feature>
<keyword evidence="2" id="KW-1003">Cell membrane</keyword>
<dbReference type="EMBL" id="MEUA01000019">
    <property type="protein sequence ID" value="OGC15494.1"/>
    <property type="molecule type" value="Genomic_DNA"/>
</dbReference>
<dbReference type="InterPro" id="IPR025857">
    <property type="entry name" value="MacB_PCD"/>
</dbReference>
<dbReference type="GO" id="GO:0022857">
    <property type="term" value="F:transmembrane transporter activity"/>
    <property type="evidence" value="ECO:0007669"/>
    <property type="project" value="TreeGrafter"/>
</dbReference>
<feature type="transmembrane region" description="Helical" evidence="7">
    <location>
        <begin position="21"/>
        <end position="42"/>
    </location>
</feature>
<dbReference type="InterPro" id="IPR003838">
    <property type="entry name" value="ABC3_permease_C"/>
</dbReference>
<keyword evidence="5 7" id="KW-0472">Membrane</keyword>
<comment type="caution">
    <text evidence="10">The sequence shown here is derived from an EMBL/GenBank/DDBJ whole genome shotgun (WGS) entry which is preliminary data.</text>
</comment>
<protein>
    <recommendedName>
        <fullName evidence="12">ABC transporter permease</fullName>
    </recommendedName>
</protein>
<dbReference type="Pfam" id="PF12704">
    <property type="entry name" value="MacB_PCD"/>
    <property type="match status" value="1"/>
</dbReference>
<evidence type="ECO:0000313" key="11">
    <source>
        <dbReference type="Proteomes" id="UP000177905"/>
    </source>
</evidence>
<reference evidence="10 11" key="1">
    <citation type="journal article" date="2016" name="Nat. Commun.">
        <title>Thousands of microbial genomes shed light on interconnected biogeochemical processes in an aquifer system.</title>
        <authorList>
            <person name="Anantharaman K."/>
            <person name="Brown C.T."/>
            <person name="Hug L.A."/>
            <person name="Sharon I."/>
            <person name="Castelle C.J."/>
            <person name="Probst A.J."/>
            <person name="Thomas B.C."/>
            <person name="Singh A."/>
            <person name="Wilkins M.J."/>
            <person name="Karaoz U."/>
            <person name="Brodie E.L."/>
            <person name="Williams K.H."/>
            <person name="Hubbard S.S."/>
            <person name="Banfield J.F."/>
        </authorList>
    </citation>
    <scope>NUCLEOTIDE SEQUENCE [LARGE SCALE GENOMIC DNA]</scope>
</reference>
<dbReference type="AlphaFoldDB" id="A0A1F4S4X7"/>
<evidence type="ECO:0000256" key="4">
    <source>
        <dbReference type="ARBA" id="ARBA00022989"/>
    </source>
</evidence>
<feature type="transmembrane region" description="Helical" evidence="7">
    <location>
        <begin position="323"/>
        <end position="356"/>
    </location>
</feature>
<gene>
    <name evidence="10" type="ORF">A2290_03785</name>
</gene>
<name>A0A1F4S4X7_UNCSA</name>
<dbReference type="InterPro" id="IPR050250">
    <property type="entry name" value="Macrolide_Exporter_MacB"/>
</dbReference>
<keyword evidence="3 7" id="KW-0812">Transmembrane</keyword>
<evidence type="ECO:0000256" key="2">
    <source>
        <dbReference type="ARBA" id="ARBA00022475"/>
    </source>
</evidence>
<evidence type="ECO:0000256" key="7">
    <source>
        <dbReference type="SAM" id="Phobius"/>
    </source>
</evidence>
<feature type="domain" description="MacB-like periplasmic core" evidence="9">
    <location>
        <begin position="21"/>
        <end position="245"/>
    </location>
</feature>
<comment type="similarity">
    <text evidence="6">Belongs to the ABC-4 integral membrane protein family.</text>
</comment>
<comment type="subcellular location">
    <subcellularLocation>
        <location evidence="1">Cell membrane</location>
        <topology evidence="1">Multi-pass membrane protein</topology>
    </subcellularLocation>
</comment>
<evidence type="ECO:0000313" key="10">
    <source>
        <dbReference type="EMBL" id="OGC15494.1"/>
    </source>
</evidence>
<evidence type="ECO:0000256" key="3">
    <source>
        <dbReference type="ARBA" id="ARBA00022692"/>
    </source>
</evidence>
<proteinExistence type="inferred from homology"/>
<dbReference type="PANTHER" id="PTHR30572">
    <property type="entry name" value="MEMBRANE COMPONENT OF TRANSPORTER-RELATED"/>
    <property type="match status" value="1"/>
</dbReference>
<feature type="domain" description="ABC3 transporter permease C-terminal" evidence="8">
    <location>
        <begin position="282"/>
        <end position="394"/>
    </location>
</feature>